<protein>
    <submittedName>
        <fullName evidence="3">Filamentous hemagglutinin N-terminal domain-containing protein</fullName>
    </submittedName>
</protein>
<feature type="region of interest" description="Disordered" evidence="1">
    <location>
        <begin position="3522"/>
        <end position="3556"/>
    </location>
</feature>
<keyword evidence="4" id="KW-1185">Reference proteome</keyword>
<dbReference type="Pfam" id="PF13332">
    <property type="entry name" value="Fil_haemagg_2"/>
    <property type="match status" value="2"/>
</dbReference>
<dbReference type="RefSeq" id="WP_330126082.1">
    <property type="nucleotide sequence ID" value="NZ_JAZDQQ010000008.1"/>
</dbReference>
<name>A0ABU7GPB5_9PSED</name>
<gene>
    <name evidence="3" type="ORF">V0R55_11875</name>
</gene>
<dbReference type="NCBIfam" id="TIGR01731">
    <property type="entry name" value="fil_hemag_20aa"/>
    <property type="match status" value="76"/>
</dbReference>
<evidence type="ECO:0000313" key="4">
    <source>
        <dbReference type="Proteomes" id="UP001329505"/>
    </source>
</evidence>
<feature type="domain" description="Peptidase C39" evidence="2">
    <location>
        <begin position="4642"/>
        <end position="4776"/>
    </location>
</feature>
<sequence length="4782" mass="491629">MDVRLFAFLARQRSAVVQPREHFCGLPKRGLAFLLANAMFWQPLWAQAAEGVVVSGPGTSLGQAGNGVPIVNIAAPNGSGLSHNQFSDYNVGQQGLILNNATDRTQATQLGGIILGNPNLQGTAANVILNEVNGANASQLRGYTEVAGHAAKVIVANPHGITCDGCGFINTPQVTLSTGKPLLDGRGAVSGYQVDGGSVALEGAGLNADNVERFDIITRSARLNAQLRARELNVITGRNDVDAQTLAATPRAGNAADAPALAIDSSALGGMYAGAIRLVGTEAGVGVRLAGDVAASGGDIRLDANGQLTMAQASASGAVKLQAAGMDLQGPVHGAAEVEVRSSADLTSRQAITAGNRISLQAAGTLANLGVIEAGVNADGSRNAVGDVSVASGQLLNNGKSIVASRDLAVQVQGRLDNRSGTLSAGQDSHIAAANLDNSAQGRALAGRNQVVQASQSLGNQGGLVSAGQTQSVTTQTLDNRNGELSAQAHNTLRANQLDNQNGKLSAGQALDIAVTGQLDNRGGTLAAGQDLQLQAASVDNRNAGRIASDGQATARLGQLDQRGAGQLHGAQALTLDMADGHLDNSEGGLLTTPGQLTLQRLGTVNNQRGEISAGQAYALVARQLDNSSGKLLGGNDLQVRIAGQLANTAGLIAGHDLTLNAATLLSQDGTLQARGGLQLQVAGQLDNSRGRVLAERNLVLQAGSLVNLQGQVAGNGSLLLTSNGLDNRQGRISAAQGLTLDLSRGHWNNEGGTLQSPGALLLRNLATVGNGHGEISSQQAFVLEADSFDNQDGKLLAEQGLTLRIAQLLDNARGLVSAEGLNLRAGSLLNTDGKLKAREATQLHLDGALDNQRGEISAADLQLSAASVDNRAGRLQGDRQLTIASTGAVDNRDGTVVAAERLQLGSAALTNDRGQISSQGQAQVSSAGLVNAGGQIYAAQGLELNAGQVDNTDAGRIHAGQSLVARINGLRQANGGQLSSGADLRLDLNHGLLDNQGGLINAPGVLLLQQLARVDNRGGEISSDQAYTLTAVALDNQGGKLLSQQSLTLRIAQALDNAKGRISGQTLDFQAASLGNHAGVIEARQGLALLLGGDLDNRLGRLAAQGDISLQARDLDNRAGVVSGGQAVGFSGQRLDNSGKGLVTGKGPLLLTADTLVNRQDGKFTSGAALALKAGQLDNSERGHIGAHGAVLAEVGRLDQHGGGKLASDADLTLDLAGGHLDNQGGLIRAPGQLLLKRLGSVDNRGGEISSSRAFELNAASLDNGDGSLLSDQALAVRIAQVLRNVNGLVSGSRLDASAASLDNHDGTLSGEHGLTVQVSGALANVGGELSSGAVARIEAGSLDNRDGGIIGDQAALLTVQGALDNRNGTLLSQKDLQVSAASLDNREGGNLASDGRIQAHIGGLLDNQGGEVRALGLIELVLGRLDNRAGLISGKDLLTLRSASADNQQGVIHADRQLQLFVDALDNRKGVLRSNGVLAFKGPRLDNREGLLSATAALDLEADEVDNGKGRIASRGNLDARVGTLRQQGGELVAEGSLTLRGAALDNRAGGIVVGNAGVDLQVTDIDNKGGRLASQTQVLVQAEQLDNSDAGRLIADNRLALTVARLVNQNKGLVSGRDVELRGARLDNQGGSLGAGHSLLVVLQDRGQPLRDAVVDNHNGLIDSAGSLTFEGVTLLNQAGKVTSKGDLSVTSATALDNQGGTLETDGHLQLAAASLDNRNKGRITAEGNSTVRTGILENGQGGLLSSGQRLDLGATSVGNQAGGSIAGRQVLASVTGLDQQGGELFSLESLSLDLNHGKLDNSDGLIRGPGQLLLNNLGEVLNRGGQITSNQNYELVADSLDNSAGKLLGSQGLTLRIAQQLDNVAGMVSARQLVLRANALNNAKGTLNSLGDIDLKVLGQLDNQAGVVSAEGLLLLEAATVLNGKGQLSARADLRARLGELHNQAGEVEASGVLDLTADQLDNRAKGLLAATGLLDVKAATLDNRNGEISGQGAVHLAGLTLDNGDGGLVKAKGALTVEHQAVLNRLGLIAADGALTLRGKRLDNTQGEVRGEADVSALFSAELINDKGSLASEGALSLDAASISNAAGLVSSAGDLVAASKGALSNQGGKLLGDGKITLTGTQLDNSEAGLVSAKGDLLVSATSLDNKAGARLTSGSLLRIDTGLLDNSGGRITAAKTLVANVDGLRQHGGTLFAEGSVELDLNHGQLDNQGGLINTPGQLLLKRLAAVDNRGGEISSANAFTLAATALENSNGKLLGQQGLTLVVERALTSLKGQIAAASLSVKAQRLDNSGGAVTSRGDLTLDIAGQLVNREGGQVSASRQLNVTSNGLDNQGGKMLAATHLALTSAAAVDNGDNGLINSLDSLTLGATALRNAGGEISAKGAVQVTAYSLSQQGGRLVGESSLALLLGIAGGDVDNRAGLIHTKGQLTLSNLRDLDNRQGEISSPLGFNLAARAVDNSGGRLISSQQLSLGAASLINQGGLISGWQGLSVNAASLDNRNNGTLSSRDGDLAVTLAGALDNRNAGALVSLGQLRIKAAGLDNRGGYLASTGAQQLDLRGGSLDNSQGGRVDAGGAFSLQANGLNNRSGTLVGLDTLTLDLASQLDNAQGTLLASSGLQIRGNAAIANQGGSLISRTYLDLNGASLDNSDKGTLAANAALSLNVGGELHNDRDGLLHSQAGAITLKAASLGNQAGIVQAKGAIDLSSGGAVDNQGGKLIAQDGNLLLKAASVDNRGGIIASLQGVLDAQVGGLLRNGQGGTLQARQLKLIALGGLDNSGGRLAAQAGALEIRTGNLNNRGGGLYGLGQVSIDANDLDNGAGGQLAGQALDFTLRGAFTNVGGIVESDTRIGLSAASLNNQGGQLRSLGSAGNTTLQLGSVLDNRNGVLEVASQDFTLQAASFLNAGGRLLHGGVGELQIGMANLGNAGGDIVTLGGLTLNAASWTNSSAVQAARLTVNVGELNLTGGGQLLASTSLVGRGGNWTNNGLIASNGTLDLALTGQYAGSGQATSLGNLGLSAAGVQVLGGGRIAGASDVRVSSGGAFINQGRITSGRDMTLNAGSFGNSGTVGSAGKLDLVSQVLRNEGSAAGQSLISSGGDMRLLTNSFTNRFATVYSLGGLMVAANAAQGRASLIENVSATLQSDGAMGLHANTFSNRRDNFAVNERLISGTIKYQCLNCKGRHYDLNYYVTEEIERITTGDSPAASINTGGALSVQAGAFENKHSSISAATSINIAADTFNNEGASTESLIRTRIFRNPEDSERSGVWRGLVGTGGAVAEYAKYNSKTKFEYIYKRRGREDVAKETLGMGVQDTGQANPYYRPNSGYALPAQLLAYTEISKTETQTNTGVAAGAVIQAGGLVSITATKTLNNGVTRSNTGYSSLALNGADTQAASQVRNNVVKINAQLPPDLAQRQVNPLTLPGFTLPTGGTGLFRLSAEAASQAGASTAAPAPSNWTLGGASIDLAQRQQPLPVVQGRTVDIAAITAIQGTERQLAANQRQGLGLDTRADVASVAAAGQAQGPDNQPGRTQVSAGTQLQPTQVSGPGLGALEITRPGAGNAAVPLERDTARPIIQPGTAPVLQDVRMAAAQAVSSATTAVIPQTIARVQGLPANSRAPQPHKYLVETDPVLTDLKQFMSSDYLLGNLGYDPDQSWKRLGDGYFEQQLIQQAVTARTGKRFIDGQTSDEALYRHLMDNAVASRDQLGLSVGVTLTSAQVAALTKDIVWLEKHEVNGEQVLVPVLYLAHANDRLAPTGALIEGKDINLIAGESLRNSGTLRASNNLSASAGKDLVNAGLIQAGGRIDLLAGDTLFNGAGGIISGRDVTLNTLLGDLINERTQTMLGGMFVTEGRLDNAARIEAGNDLTLGIGRDFLNVGGMLQAGRDVDVRTGRDLLIGSAEQTYSYQSGHNNRSSSVQQFGSQISAGRDIDMKAGHDFAAIGSELDAKRNIAISAVNDMTLSSAANEEHFYSKTKKVTRQEDHVRQVGTRVNAAGDISLTAGEDLKLISSRVSAGDEAYLYAGDQLELLAETDSDYSLYDKKSKGSWGKKKTRRDEVTDVRHIGSEISTGGDLILESGGDQRYQVAKLTSGDDLTLDSGGDITFEGVKDLHQESHEKSKSNAGWFSMKGKGRTDETLRQSELAATGDVVINAVGNIRADVRQVNQQTVRESIDAMVKADPKLAWLKDLEAQGGVDWRQVQEVHTSFKYNNSGLGPAAQMVIAILMTVMLGPAGAGLSGMQLAGAASLATTGAVATINNKGDLGAGLKAIVSKEGLTNAAIATITAGVAEHYLGDMTMTKQVNGKTVVDLGSMEAIGHFAGQQLINNTSAAVIAKAFGRDVTLAGILQSTIYNSLAAVSFDQVGNLNLKTGSPEKIALHALVGGFIAEASGSDFAVGAMAAGVNEAFANQLRRMATAINPQQRDHLMLMSSQLLGVVAAAAVDGGNAGSLQAGSWVAGNATQYNNLSHNDMPDFVDDMNICGLDEGCQRKLWVANEHKLKSEENFEWAKETGGVVRARDLMGQIASGLADLEKLNCLTPTCTEFKELLTERAVLSLEKLADVSGQWAPMLNMIAMLPIGQRINGLRPPGVSGGVLDSPRVQAAIERMAQSRPGVIDPRNPLSKDAITRNGERLVVNQGQNPTCGHNSCGMVLDTLGKKVDIDSLIQKLKPQKDGIYPHDVASLLRGEGVPAQAFGSRNVADLERYTNSGTPVIARIFDNTNGTRFSHFVVVDGVTTRNGVAVVAIRDPHGVQYFSPVRTFEKNFSGEVVVPRSALKK</sequence>
<dbReference type="InterPro" id="IPR008619">
    <property type="entry name" value="Filamentous_hemagglutn_rpt"/>
</dbReference>
<organism evidence="3 4">
    <name type="scientific">Pseudomonas soli</name>
    <dbReference type="NCBI Taxonomy" id="1306993"/>
    <lineage>
        <taxon>Bacteria</taxon>
        <taxon>Pseudomonadati</taxon>
        <taxon>Pseudomonadota</taxon>
        <taxon>Gammaproteobacteria</taxon>
        <taxon>Pseudomonadales</taxon>
        <taxon>Pseudomonadaceae</taxon>
        <taxon>Pseudomonas</taxon>
    </lineage>
</organism>
<dbReference type="InterPro" id="IPR005074">
    <property type="entry name" value="Peptidase_C39"/>
</dbReference>
<dbReference type="Gene3D" id="2.160.20.10">
    <property type="entry name" value="Single-stranded right-handed beta-helix, Pectin lyase-like"/>
    <property type="match status" value="1"/>
</dbReference>
<dbReference type="Proteomes" id="UP001329505">
    <property type="component" value="Unassembled WGS sequence"/>
</dbReference>
<dbReference type="EMBL" id="JAZDQQ010000008">
    <property type="protein sequence ID" value="MEE1880863.1"/>
    <property type="molecule type" value="Genomic_DNA"/>
</dbReference>
<dbReference type="PROSITE" id="PS50990">
    <property type="entry name" value="PEPTIDASE_C39"/>
    <property type="match status" value="1"/>
</dbReference>
<dbReference type="Pfam" id="PF05860">
    <property type="entry name" value="TPS"/>
    <property type="match status" value="1"/>
</dbReference>
<dbReference type="InterPro" id="IPR008638">
    <property type="entry name" value="FhaB/CdiA-like_TPS"/>
</dbReference>
<reference evidence="3 4" key="1">
    <citation type="submission" date="2024-01" db="EMBL/GenBank/DDBJ databases">
        <title>Unpublished Manusciprt.</title>
        <authorList>
            <person name="Duman M."/>
            <person name="Valdes E.G."/>
            <person name="Ajmi N."/>
            <person name="Altun S."/>
            <person name="Saticioglu I.B."/>
        </authorList>
    </citation>
    <scope>NUCLEOTIDE SEQUENCE [LARGE SCALE GENOMIC DNA]</scope>
    <source>
        <strain evidence="3 4">139P</strain>
    </source>
</reference>
<evidence type="ECO:0000259" key="2">
    <source>
        <dbReference type="PROSITE" id="PS50990"/>
    </source>
</evidence>
<dbReference type="InterPro" id="IPR011050">
    <property type="entry name" value="Pectin_lyase_fold/virulence"/>
</dbReference>
<evidence type="ECO:0000256" key="1">
    <source>
        <dbReference type="SAM" id="MobiDB-lite"/>
    </source>
</evidence>
<dbReference type="Pfam" id="PF03412">
    <property type="entry name" value="Peptidase_C39"/>
    <property type="match status" value="1"/>
</dbReference>
<evidence type="ECO:0000313" key="3">
    <source>
        <dbReference type="EMBL" id="MEE1880863.1"/>
    </source>
</evidence>
<dbReference type="NCBIfam" id="TIGR01901">
    <property type="entry name" value="adhes_NPXG"/>
    <property type="match status" value="1"/>
</dbReference>
<dbReference type="InterPro" id="IPR010069">
    <property type="entry name" value="CdiA_FHA1_rpt"/>
</dbReference>
<accession>A0ABU7GPB5</accession>
<comment type="caution">
    <text evidence="3">The sequence shown here is derived from an EMBL/GenBank/DDBJ whole genome shotgun (WGS) entry which is preliminary data.</text>
</comment>
<dbReference type="Pfam" id="PF05594">
    <property type="entry name" value="Fil_haemagg"/>
    <property type="match status" value="29"/>
</dbReference>
<dbReference type="Gene3D" id="3.90.70.10">
    <property type="entry name" value="Cysteine proteinases"/>
    <property type="match status" value="1"/>
</dbReference>
<dbReference type="SMART" id="SM00912">
    <property type="entry name" value="Haemagg_act"/>
    <property type="match status" value="1"/>
</dbReference>
<proteinExistence type="predicted"/>
<dbReference type="SUPFAM" id="SSF51126">
    <property type="entry name" value="Pectin lyase-like"/>
    <property type="match status" value="1"/>
</dbReference>
<feature type="compositionally biased region" description="Polar residues" evidence="1">
    <location>
        <begin position="3530"/>
        <end position="3551"/>
    </location>
</feature>
<dbReference type="InterPro" id="IPR025157">
    <property type="entry name" value="Hemagglutinin_rpt"/>
</dbReference>
<dbReference type="InterPro" id="IPR012334">
    <property type="entry name" value="Pectin_lyas_fold"/>
</dbReference>